<proteinExistence type="predicted"/>
<feature type="compositionally biased region" description="Low complexity" evidence="1">
    <location>
        <begin position="503"/>
        <end position="512"/>
    </location>
</feature>
<feature type="compositionally biased region" description="Low complexity" evidence="1">
    <location>
        <begin position="338"/>
        <end position="350"/>
    </location>
</feature>
<organism evidence="3 4">
    <name type="scientific">Trichoderma semiorbis</name>
    <dbReference type="NCBI Taxonomy" id="1491008"/>
    <lineage>
        <taxon>Eukaryota</taxon>
        <taxon>Fungi</taxon>
        <taxon>Dikarya</taxon>
        <taxon>Ascomycota</taxon>
        <taxon>Pezizomycotina</taxon>
        <taxon>Sordariomycetes</taxon>
        <taxon>Hypocreomycetidae</taxon>
        <taxon>Hypocreales</taxon>
        <taxon>Hypocreaceae</taxon>
        <taxon>Trichoderma</taxon>
    </lineage>
</organism>
<feature type="transmembrane region" description="Helical" evidence="2">
    <location>
        <begin position="71"/>
        <end position="95"/>
    </location>
</feature>
<keyword evidence="2" id="KW-1133">Transmembrane helix</keyword>
<evidence type="ECO:0000313" key="3">
    <source>
        <dbReference type="EMBL" id="KAH0532971.1"/>
    </source>
</evidence>
<protein>
    <submittedName>
        <fullName evidence="3">Uncharacterized protein</fullName>
    </submittedName>
</protein>
<dbReference type="AlphaFoldDB" id="A0A9P8L032"/>
<dbReference type="EMBL" id="JAIMJC010000001">
    <property type="protein sequence ID" value="KAH0532971.1"/>
    <property type="molecule type" value="Genomic_DNA"/>
</dbReference>
<keyword evidence="2" id="KW-0472">Membrane</keyword>
<keyword evidence="2" id="KW-0812">Transmembrane</keyword>
<keyword evidence="4" id="KW-1185">Reference proteome</keyword>
<feature type="compositionally biased region" description="Basic and acidic residues" evidence="1">
    <location>
        <begin position="289"/>
        <end position="307"/>
    </location>
</feature>
<evidence type="ECO:0000256" key="2">
    <source>
        <dbReference type="SAM" id="Phobius"/>
    </source>
</evidence>
<feature type="compositionally biased region" description="Polar residues" evidence="1">
    <location>
        <begin position="358"/>
        <end position="370"/>
    </location>
</feature>
<feature type="compositionally biased region" description="Basic residues" evidence="1">
    <location>
        <begin position="171"/>
        <end position="180"/>
    </location>
</feature>
<feature type="region of interest" description="Disordered" evidence="1">
    <location>
        <begin position="233"/>
        <end position="370"/>
    </location>
</feature>
<sequence>MALCIALHCKRCYSPRNNDKRPRARNAIASVLLNPSASWLLHACASANMSYVTRLVRRDPEHVDHPIGLGWLLAIALCGGILLFTTVGLLLVWWVKKSRGPGPQMVYSFAAQNYGLPSSSSRLTKRRLLGSESFCKLSSRISSRFSFVGPHDEPPPLPTNESFPMPERRRTVSRGRKRSRSWVDEDDMHGPRMAKNKRNARESWFGGDGRFTMAPTLPNVAAVPEEVEMQAEVPLHHPQPRWLPRSQTEPRMAPVSNTSMHPNGVPTGVGPPRISVPQPAHVRPSVTDSDLKGILRSTERRLSEKKSQSPIKGSRSSGVNGSPTKTIHSHNSQRTTASGRSSGSLRVSGSPPKRGPSQKISGNNSTSSVGSAANSLIAAATQELKLPGGCSSPSKARGARREQQQQQERRIEPTGSSDRTRNTADHSQSLQRHSPPRNNQQRQNTHIAMMMIPQMQATQMQFPHLPYPQLPPPQVQHHSMPPPQQRPPQRSPERRMSFDSDKSSSLSTLYSTNEPEEERPRQRQVDDPFVEKGGPRRWPSWQARQRPANVELQRRVKTLSSPLLTRFIAGEPSCPPPLRPLSAMSPPDMGYGGLMSPLLLEPQSAEYETNAGANGSDFSQIPYLPQAPSEISFVSMSVDSDVTEVPANETARVDWIDSSDSASSSPTTPTGRTQFSEMSSSSSPYDEREIMSLLMATAPSQRSLPLPPPSITGPDGSIVTILSPAPRGGLMRQASTASSTYTLENFIADHQAGTLTASPSHRSIHGPRLSSTIAELRRMNSVLSTYSVASLASAIGEEGDSPTLPASLSSSGSGALAKSRSIRFSTANIGSKHYLNVGNTKSMVTSRYSTRGARHRRSETCHYGKDFQGLGLRLSCILDEALDSEPQMQMQRQTQSLNLSYNNPSVEIIEGISPKMLKQKISPVEELIEAEPQLDLRRTSIESLGLYDKDGFLLSSPERDAKKKRLRA</sequence>
<evidence type="ECO:0000256" key="1">
    <source>
        <dbReference type="SAM" id="MobiDB-lite"/>
    </source>
</evidence>
<accession>A0A9P8L032</accession>
<feature type="compositionally biased region" description="Polar residues" evidence="1">
    <location>
        <begin position="308"/>
        <end position="337"/>
    </location>
</feature>
<evidence type="ECO:0000313" key="4">
    <source>
        <dbReference type="Proteomes" id="UP000826573"/>
    </source>
</evidence>
<feature type="compositionally biased region" description="Pro residues" evidence="1">
    <location>
        <begin position="465"/>
        <end position="490"/>
    </location>
</feature>
<feature type="region of interest" description="Disordered" evidence="1">
    <location>
        <begin position="148"/>
        <end position="209"/>
    </location>
</feature>
<reference evidence="3 4" key="1">
    <citation type="submission" date="2021-08" db="EMBL/GenBank/DDBJ databases">
        <title>The highly contiguous genome resource for Trichoderma semiorbis FJ059, a fungal antagonistic to plant pathogens.</title>
        <authorList>
            <person name="Liu T."/>
        </authorList>
    </citation>
    <scope>NUCLEOTIDE SEQUENCE [LARGE SCALE GENOMIC DNA]</scope>
    <source>
        <strain evidence="3 4">FJ059</strain>
    </source>
</reference>
<feature type="compositionally biased region" description="Basic and acidic residues" evidence="1">
    <location>
        <begin position="518"/>
        <end position="534"/>
    </location>
</feature>
<feature type="compositionally biased region" description="Polar residues" evidence="1">
    <location>
        <begin position="425"/>
        <end position="441"/>
    </location>
</feature>
<gene>
    <name evidence="3" type="ORF">TsFJ059_001598</name>
</gene>
<comment type="caution">
    <text evidence="3">The sequence shown here is derived from an EMBL/GenBank/DDBJ whole genome shotgun (WGS) entry which is preliminary data.</text>
</comment>
<feature type="region of interest" description="Disordered" evidence="1">
    <location>
        <begin position="463"/>
        <end position="549"/>
    </location>
</feature>
<feature type="compositionally biased region" description="Low complexity" evidence="1">
    <location>
        <begin position="658"/>
        <end position="670"/>
    </location>
</feature>
<feature type="region of interest" description="Disordered" evidence="1">
    <location>
        <begin position="384"/>
        <end position="441"/>
    </location>
</feature>
<feature type="region of interest" description="Disordered" evidence="1">
    <location>
        <begin position="649"/>
        <end position="686"/>
    </location>
</feature>
<feature type="compositionally biased region" description="Basic and acidic residues" evidence="1">
    <location>
        <begin position="399"/>
        <end position="424"/>
    </location>
</feature>
<dbReference type="Proteomes" id="UP000826573">
    <property type="component" value="Unassembled WGS sequence"/>
</dbReference>
<feature type="compositionally biased region" description="Basic and acidic residues" evidence="1">
    <location>
        <begin position="491"/>
        <end position="502"/>
    </location>
</feature>
<feature type="compositionally biased region" description="Polar residues" evidence="1">
    <location>
        <begin position="245"/>
        <end position="261"/>
    </location>
</feature>
<name>A0A9P8L032_9HYPO</name>